<keyword evidence="2" id="KW-1185">Reference proteome</keyword>
<dbReference type="EMBL" id="JAUHTC010000004">
    <property type="protein sequence ID" value="MDN4516361.1"/>
    <property type="molecule type" value="Genomic_DNA"/>
</dbReference>
<sequence length="63" mass="7100">LATLSWVHWHNTARLHGYLNDLPPTEFEAIFYATKRTDQPLVNRPGFDAHLVTGVQPLIGLCS</sequence>
<evidence type="ECO:0000313" key="1">
    <source>
        <dbReference type="EMBL" id="MDN4516361.1"/>
    </source>
</evidence>
<comment type="caution">
    <text evidence="1">The sequence shown here is derived from an EMBL/GenBank/DDBJ whole genome shotgun (WGS) entry which is preliminary data.</text>
</comment>
<proteinExistence type="predicted"/>
<name>A0ABT8H6H5_MYCAO</name>
<feature type="non-terminal residue" evidence="1">
    <location>
        <position position="1"/>
    </location>
</feature>
<gene>
    <name evidence="1" type="ORF">QYF68_00775</name>
</gene>
<evidence type="ECO:0000313" key="2">
    <source>
        <dbReference type="Proteomes" id="UP001172687"/>
    </source>
</evidence>
<dbReference type="Proteomes" id="UP001172687">
    <property type="component" value="Unassembled WGS sequence"/>
</dbReference>
<protein>
    <recommendedName>
        <fullName evidence="3">IS3 family transposase</fullName>
    </recommendedName>
</protein>
<accession>A0ABT8H6H5</accession>
<reference evidence="1" key="1">
    <citation type="submission" date="2023-07" db="EMBL/GenBank/DDBJ databases">
        <title>Degradation of tert-butanol by M. austroafricanum TBA100.</title>
        <authorList>
            <person name="Helbich S."/>
            <person name="Vainshtein Y."/>
        </authorList>
    </citation>
    <scope>NUCLEOTIDE SEQUENCE</scope>
    <source>
        <strain evidence="1">TBA100</strain>
    </source>
</reference>
<evidence type="ECO:0008006" key="3">
    <source>
        <dbReference type="Google" id="ProtNLM"/>
    </source>
</evidence>
<organism evidence="1 2">
    <name type="scientific">Mycolicibacterium austroafricanum</name>
    <name type="common">Mycobacterium austroafricanum</name>
    <dbReference type="NCBI Taxonomy" id="39687"/>
    <lineage>
        <taxon>Bacteria</taxon>
        <taxon>Bacillati</taxon>
        <taxon>Actinomycetota</taxon>
        <taxon>Actinomycetes</taxon>
        <taxon>Mycobacteriales</taxon>
        <taxon>Mycobacteriaceae</taxon>
        <taxon>Mycolicibacterium</taxon>
    </lineage>
</organism>